<evidence type="ECO:0000313" key="3">
    <source>
        <dbReference type="Proteomes" id="UP000214760"/>
    </source>
</evidence>
<protein>
    <recommendedName>
        <fullName evidence="4">DUF4367 domain-containing protein</fullName>
    </recommendedName>
</protein>
<proteinExistence type="predicted"/>
<sequence length="269" mass="30180">MARYNEMMDHVKVDEAMRARVMKNVKKHIGETGRTGQNEVYAEKTEEKQDSEETLSVLPSVKRRRILPILVSLAAACAILAVVDPRGARNPMTKSADDAAMAREAEMMPGGNARLKGSDSGAVEEAEKAGGENRVMAVWEHTEYQNPVEMEQELGFSVPDPEKLPIRYTRKEYSTITGNLAQIEYYDGDQRRMIFRKSSAEGDCSGNYNRFESEKKIAVDGVNDIIVKMNGDKAYLAVWSDGTFSWSIDDEQGVSEKQMTEMIRAFMKS</sequence>
<name>A0A1I6IHY5_9FIRM</name>
<evidence type="ECO:0000256" key="1">
    <source>
        <dbReference type="SAM" id="Phobius"/>
    </source>
</evidence>
<gene>
    <name evidence="2" type="ORF">SAMN02910262_00366</name>
</gene>
<accession>A0A1I6IHY5</accession>
<feature type="transmembrane region" description="Helical" evidence="1">
    <location>
        <begin position="66"/>
        <end position="83"/>
    </location>
</feature>
<dbReference type="AlphaFoldDB" id="A0A1I6IHY5"/>
<keyword evidence="1" id="KW-0472">Membrane</keyword>
<reference evidence="2 3" key="1">
    <citation type="submission" date="2016-10" db="EMBL/GenBank/DDBJ databases">
        <authorList>
            <person name="de Groot N.N."/>
        </authorList>
    </citation>
    <scope>NUCLEOTIDE SEQUENCE [LARGE SCALE GENOMIC DNA]</scope>
    <source>
        <strain evidence="2 3">F</strain>
    </source>
</reference>
<evidence type="ECO:0000313" key="2">
    <source>
        <dbReference type="EMBL" id="SFR66259.1"/>
    </source>
</evidence>
<keyword evidence="1" id="KW-1133">Transmembrane helix</keyword>
<organism evidence="2 3">
    <name type="scientific">[Clostridium] aminophilum</name>
    <dbReference type="NCBI Taxonomy" id="1526"/>
    <lineage>
        <taxon>Bacteria</taxon>
        <taxon>Bacillati</taxon>
        <taxon>Bacillota</taxon>
        <taxon>Clostridia</taxon>
        <taxon>Lachnospirales</taxon>
        <taxon>Lachnospiraceae</taxon>
    </lineage>
</organism>
<keyword evidence="1" id="KW-0812">Transmembrane</keyword>
<dbReference type="RefSeq" id="WP_031471336.1">
    <property type="nucleotide sequence ID" value="NZ_FOZC01000002.1"/>
</dbReference>
<evidence type="ECO:0008006" key="4">
    <source>
        <dbReference type="Google" id="ProtNLM"/>
    </source>
</evidence>
<dbReference type="EMBL" id="FOZC01000002">
    <property type="protein sequence ID" value="SFR66259.1"/>
    <property type="molecule type" value="Genomic_DNA"/>
</dbReference>
<dbReference type="Proteomes" id="UP000214760">
    <property type="component" value="Unassembled WGS sequence"/>
</dbReference>